<dbReference type="PROSITE" id="PS01124">
    <property type="entry name" value="HTH_ARAC_FAMILY_2"/>
    <property type="match status" value="1"/>
</dbReference>
<dbReference type="InterPro" id="IPR009594">
    <property type="entry name" value="Tscrpt_reg_HTH_AraC_N"/>
</dbReference>
<name>A0ABY4EL61_9BACI</name>
<accession>A0ABY4EL61</accession>
<dbReference type="PANTHER" id="PTHR43436:SF1">
    <property type="entry name" value="TRANSCRIPTIONAL REGULATORY PROTEIN"/>
    <property type="match status" value="1"/>
</dbReference>
<dbReference type="InterPro" id="IPR018062">
    <property type="entry name" value="HTH_AraC-typ_CS"/>
</dbReference>
<organism evidence="5 6">
    <name type="scientific">Halobacillus salinarum</name>
    <dbReference type="NCBI Taxonomy" id="2932257"/>
    <lineage>
        <taxon>Bacteria</taxon>
        <taxon>Bacillati</taxon>
        <taxon>Bacillota</taxon>
        <taxon>Bacilli</taxon>
        <taxon>Bacillales</taxon>
        <taxon>Bacillaceae</taxon>
        <taxon>Halobacillus</taxon>
    </lineage>
</organism>
<dbReference type="Gene3D" id="1.10.10.60">
    <property type="entry name" value="Homeodomain-like"/>
    <property type="match status" value="2"/>
</dbReference>
<dbReference type="SMART" id="SM00342">
    <property type="entry name" value="HTH_ARAC"/>
    <property type="match status" value="1"/>
</dbReference>
<protein>
    <submittedName>
        <fullName evidence="5">AraC family transcriptional regulator</fullName>
    </submittedName>
</protein>
<keyword evidence="1" id="KW-0805">Transcription regulation</keyword>
<feature type="domain" description="HTH araC/xylS-type" evidence="4">
    <location>
        <begin position="199"/>
        <end position="297"/>
    </location>
</feature>
<evidence type="ECO:0000313" key="6">
    <source>
        <dbReference type="Proteomes" id="UP000831787"/>
    </source>
</evidence>
<keyword evidence="3" id="KW-0804">Transcription</keyword>
<sequence length="308" mass="34600">MVYSSNKSDSVLNRLKVMMSHYHYHQGEVQTDIPFLSLLQETEPTDVESGVLNPSICIVIQGDKKVVIGNKAINYGEGNYIASTIDIPIKGRVIKASKKDPYRAIRLSITPEEITSAFLELKITPPKKTELKEGAFVGKAEADVLLVLEKLLQIDSDLQAISFLAPAMKKEFIFHLLTGEGGDVFYNNFLLHLESAGISKAIEYVRENFDKKLKVSEIAAVGNMSVSTLHHKFKAVTTLSPIQYQKQLRLQEAKVILLSSEEDVTNVAFQVGYESVTQFNREYKRFFGLPPLKDIKVTQKKLNKGEYK</sequence>
<dbReference type="Pfam" id="PF12833">
    <property type="entry name" value="HTH_18"/>
    <property type="match status" value="1"/>
</dbReference>
<dbReference type="EMBL" id="CP095073">
    <property type="protein sequence ID" value="UOQ44899.1"/>
    <property type="molecule type" value="Genomic_DNA"/>
</dbReference>
<proteinExistence type="predicted"/>
<dbReference type="InterPro" id="IPR018060">
    <property type="entry name" value="HTH_AraC"/>
</dbReference>
<dbReference type="InterPro" id="IPR009057">
    <property type="entry name" value="Homeodomain-like_sf"/>
</dbReference>
<dbReference type="RefSeq" id="WP_244711216.1">
    <property type="nucleotide sequence ID" value="NZ_CP095073.1"/>
</dbReference>
<dbReference type="SUPFAM" id="SSF46689">
    <property type="entry name" value="Homeodomain-like"/>
    <property type="match status" value="2"/>
</dbReference>
<reference evidence="5 6" key="1">
    <citation type="submission" date="2022-04" db="EMBL/GenBank/DDBJ databases">
        <title>Halobacillus sp. isolated from saltern.</title>
        <authorList>
            <person name="Won M."/>
            <person name="Lee C.-M."/>
            <person name="Woen H.-Y."/>
            <person name="Kwon S.-W."/>
        </authorList>
    </citation>
    <scope>NUCLEOTIDE SEQUENCE [LARGE SCALE GENOMIC DNA]</scope>
    <source>
        <strain evidence="5 6">SSBR10-3</strain>
    </source>
</reference>
<evidence type="ECO:0000259" key="4">
    <source>
        <dbReference type="PROSITE" id="PS01124"/>
    </source>
</evidence>
<evidence type="ECO:0000313" key="5">
    <source>
        <dbReference type="EMBL" id="UOQ44899.1"/>
    </source>
</evidence>
<keyword evidence="2" id="KW-0238">DNA-binding</keyword>
<evidence type="ECO:0000256" key="1">
    <source>
        <dbReference type="ARBA" id="ARBA00023015"/>
    </source>
</evidence>
<dbReference type="PROSITE" id="PS00041">
    <property type="entry name" value="HTH_ARAC_FAMILY_1"/>
    <property type="match status" value="1"/>
</dbReference>
<gene>
    <name evidence="5" type="ORF">MUN89_02805</name>
</gene>
<keyword evidence="6" id="KW-1185">Reference proteome</keyword>
<evidence type="ECO:0000256" key="2">
    <source>
        <dbReference type="ARBA" id="ARBA00023125"/>
    </source>
</evidence>
<evidence type="ECO:0000256" key="3">
    <source>
        <dbReference type="ARBA" id="ARBA00023163"/>
    </source>
</evidence>
<dbReference type="Proteomes" id="UP000831787">
    <property type="component" value="Chromosome"/>
</dbReference>
<dbReference type="PANTHER" id="PTHR43436">
    <property type="entry name" value="ARAC-FAMILY TRANSCRIPTIONAL REGULATOR"/>
    <property type="match status" value="1"/>
</dbReference>
<dbReference type="Pfam" id="PF06719">
    <property type="entry name" value="AraC_N"/>
    <property type="match status" value="1"/>
</dbReference>